<organism evidence="7 8">
    <name type="scientific">Deinococcus metallilatus</name>
    <dbReference type="NCBI Taxonomy" id="1211322"/>
    <lineage>
        <taxon>Bacteria</taxon>
        <taxon>Thermotogati</taxon>
        <taxon>Deinococcota</taxon>
        <taxon>Deinococci</taxon>
        <taxon>Deinococcales</taxon>
        <taxon>Deinococcaceae</taxon>
        <taxon>Deinococcus</taxon>
    </lineage>
</organism>
<reference evidence="7 8" key="1">
    <citation type="submission" date="2020-08" db="EMBL/GenBank/DDBJ databases">
        <title>Genomic Encyclopedia of Type Strains, Phase IV (KMG-IV): sequencing the most valuable type-strain genomes for metagenomic binning, comparative biology and taxonomic classification.</title>
        <authorList>
            <person name="Goeker M."/>
        </authorList>
    </citation>
    <scope>NUCLEOTIDE SEQUENCE [LARGE SCALE GENOMIC DNA]</scope>
    <source>
        <strain evidence="7 8">DSM 105434</strain>
    </source>
</reference>
<dbReference type="PANTHER" id="PTHR30136:SF2">
    <property type="entry name" value="TRANSCRIPTIONAL REGULATOR ICLR"/>
    <property type="match status" value="1"/>
</dbReference>
<name>A0ABR6MNN4_9DEIO</name>
<evidence type="ECO:0000313" key="7">
    <source>
        <dbReference type="EMBL" id="MBB5293555.1"/>
    </source>
</evidence>
<dbReference type="RefSeq" id="WP_129117239.1">
    <property type="nucleotide sequence ID" value="NZ_BSUI01000012.1"/>
</dbReference>
<feature type="domain" description="IclR-ED" evidence="6">
    <location>
        <begin position="64"/>
        <end position="247"/>
    </location>
</feature>
<evidence type="ECO:0000256" key="1">
    <source>
        <dbReference type="ARBA" id="ARBA00023015"/>
    </source>
</evidence>
<dbReference type="Pfam" id="PF09339">
    <property type="entry name" value="HTH_IclR"/>
    <property type="match status" value="1"/>
</dbReference>
<feature type="compositionally biased region" description="Basic and acidic residues" evidence="4">
    <location>
        <begin position="268"/>
        <end position="277"/>
    </location>
</feature>
<feature type="domain" description="HTH iclR-type" evidence="5">
    <location>
        <begin position="2"/>
        <end position="63"/>
    </location>
</feature>
<dbReference type="InterPro" id="IPR036388">
    <property type="entry name" value="WH-like_DNA-bd_sf"/>
</dbReference>
<dbReference type="InterPro" id="IPR050707">
    <property type="entry name" value="HTH_MetabolicPath_Reg"/>
</dbReference>
<dbReference type="InterPro" id="IPR014757">
    <property type="entry name" value="Tscrpt_reg_IclR_C"/>
</dbReference>
<feature type="region of interest" description="Disordered" evidence="4">
    <location>
        <begin position="268"/>
        <end position="296"/>
    </location>
</feature>
<dbReference type="Gene3D" id="3.30.450.40">
    <property type="match status" value="1"/>
</dbReference>
<dbReference type="PANTHER" id="PTHR30136">
    <property type="entry name" value="HELIX-TURN-HELIX TRANSCRIPTIONAL REGULATOR, ICLR FAMILY"/>
    <property type="match status" value="1"/>
</dbReference>
<dbReference type="SUPFAM" id="SSF46785">
    <property type="entry name" value="Winged helix' DNA-binding domain"/>
    <property type="match status" value="1"/>
</dbReference>
<dbReference type="InterPro" id="IPR029016">
    <property type="entry name" value="GAF-like_dom_sf"/>
</dbReference>
<dbReference type="EMBL" id="JACHFV010000001">
    <property type="protein sequence ID" value="MBB5293555.1"/>
    <property type="molecule type" value="Genomic_DNA"/>
</dbReference>
<dbReference type="SUPFAM" id="SSF55781">
    <property type="entry name" value="GAF domain-like"/>
    <property type="match status" value="1"/>
</dbReference>
<dbReference type="Proteomes" id="UP000536909">
    <property type="component" value="Unassembled WGS sequence"/>
</dbReference>
<dbReference type="Pfam" id="PF01614">
    <property type="entry name" value="IclR_C"/>
    <property type="match status" value="1"/>
</dbReference>
<accession>A0ABR6MNN4</accession>
<feature type="compositionally biased region" description="Basic residues" evidence="4">
    <location>
        <begin position="278"/>
        <end position="287"/>
    </location>
</feature>
<keyword evidence="2 7" id="KW-0238">DNA-binding</keyword>
<dbReference type="SMART" id="SM00346">
    <property type="entry name" value="HTH_ICLR"/>
    <property type="match status" value="1"/>
</dbReference>
<evidence type="ECO:0000259" key="6">
    <source>
        <dbReference type="PROSITE" id="PS51078"/>
    </source>
</evidence>
<keyword evidence="1" id="KW-0805">Transcription regulation</keyword>
<gene>
    <name evidence="7" type="ORF">HNQ10_000368</name>
</gene>
<dbReference type="InterPro" id="IPR005471">
    <property type="entry name" value="Tscrpt_reg_IclR_N"/>
</dbReference>
<dbReference type="PROSITE" id="PS51078">
    <property type="entry name" value="ICLR_ED"/>
    <property type="match status" value="1"/>
</dbReference>
<evidence type="ECO:0000256" key="2">
    <source>
        <dbReference type="ARBA" id="ARBA00023125"/>
    </source>
</evidence>
<dbReference type="GO" id="GO:0003677">
    <property type="term" value="F:DNA binding"/>
    <property type="evidence" value="ECO:0007669"/>
    <property type="project" value="UniProtKB-KW"/>
</dbReference>
<keyword evidence="8" id="KW-1185">Reference proteome</keyword>
<dbReference type="Gene3D" id="1.10.10.10">
    <property type="entry name" value="Winged helix-like DNA-binding domain superfamily/Winged helix DNA-binding domain"/>
    <property type="match status" value="1"/>
</dbReference>
<comment type="caution">
    <text evidence="7">The sequence shown here is derived from an EMBL/GenBank/DDBJ whole genome shotgun (WGS) entry which is preliminary data.</text>
</comment>
<evidence type="ECO:0000256" key="4">
    <source>
        <dbReference type="SAM" id="MobiDB-lite"/>
    </source>
</evidence>
<keyword evidence="3" id="KW-0804">Transcription</keyword>
<protein>
    <submittedName>
        <fullName evidence="7">DNA-binding IclR family transcriptional regulator</fullName>
    </submittedName>
</protein>
<dbReference type="InterPro" id="IPR036390">
    <property type="entry name" value="WH_DNA-bd_sf"/>
</dbReference>
<evidence type="ECO:0000259" key="5">
    <source>
        <dbReference type="PROSITE" id="PS51077"/>
    </source>
</evidence>
<evidence type="ECO:0000313" key="8">
    <source>
        <dbReference type="Proteomes" id="UP000536909"/>
    </source>
</evidence>
<sequence length="296" mass="32993">MLHTVEKAGQVLNLFTPERPEWGVSQVAAELDLPKSSAHALLSSLTQVGLLYRMMTGRYRLGFRILTLSQALLHNTPWREVAREEMERLRARFGETVHLGVLAGGEVVSVIRLGGTRADAAEVMPMGSVLPPHCSAHGKILLAERPWTFVEGVLERHGMSAYTPNTITAPDELASELARVRERGYAYDIEEVRSGLCCVSAPVRNHNGETIVAVGVAVPPGRFHQHKTRLREAVIEAGKHISERIGYNPEFAEAGRYWWASIDGRDELQPARQNRRDAPRRKPRQKAARPQPDPLK</sequence>
<evidence type="ECO:0000256" key="3">
    <source>
        <dbReference type="ARBA" id="ARBA00023163"/>
    </source>
</evidence>
<dbReference type="PROSITE" id="PS51077">
    <property type="entry name" value="HTH_ICLR"/>
    <property type="match status" value="1"/>
</dbReference>
<proteinExistence type="predicted"/>